<name>A0A2T6GH77_9PSED</name>
<evidence type="ECO:0000313" key="2">
    <source>
        <dbReference type="Proteomes" id="UP000244178"/>
    </source>
</evidence>
<evidence type="ECO:0008006" key="3">
    <source>
        <dbReference type="Google" id="ProtNLM"/>
    </source>
</evidence>
<evidence type="ECO:0000313" key="1">
    <source>
        <dbReference type="EMBL" id="PUA43486.1"/>
    </source>
</evidence>
<accession>A0A2T6GH77</accession>
<reference evidence="1 2" key="1">
    <citation type="submission" date="2018-03" db="EMBL/GenBank/DDBJ databases">
        <title>Draft genome sequence of the plant growth promoting rhizobacterium Pseudomonas protegens strain BNJ-SS-45 isolated from wheat (Triticum aestivum) rhizosphere.</title>
        <authorList>
            <person name="Bajpai A."/>
            <person name="Shende K."/>
            <person name="Meena N."/>
            <person name="Upadhyayula S.R."/>
            <person name="Suravajhala P."/>
            <person name="Medicherla K.M."/>
            <person name="Johri B.N."/>
        </authorList>
    </citation>
    <scope>NUCLEOTIDE SEQUENCE [LARGE SCALE GENOMIC DNA]</scope>
    <source>
        <strain evidence="1 2">BNJ-SS-45</strain>
    </source>
</reference>
<protein>
    <recommendedName>
        <fullName evidence="3">RiboL-PSP-HEPN domain-containing protein</fullName>
    </recommendedName>
</protein>
<proteinExistence type="predicted"/>
<gene>
    <name evidence="1" type="ORF">C5U62_22945</name>
</gene>
<dbReference type="EMBL" id="PYJM01000005">
    <property type="protein sequence ID" value="PUA43486.1"/>
    <property type="molecule type" value="Genomic_DNA"/>
</dbReference>
<dbReference type="Proteomes" id="UP000244178">
    <property type="component" value="Unassembled WGS sequence"/>
</dbReference>
<dbReference type="AlphaFoldDB" id="A0A2T6GH77"/>
<sequence>MRKVRSQDVCSGFTRQVDAALAHYARVLEALKGTANEKLDISVMSAKLLHSVFVDFECFLSDLFLAYMNRDFTQYQATFEASVRKSVTDKHSAWLSARVTFNRPAHMTLEQLAEAIDPTGFNLSFSTSVAMKEKARAWLADPYKTKILALDGEDERLIDTAKMIRNWIAHQSKGSGVKMNIALADIEKGPGTPNHELGRGVREITSVGAFLKARIPGGRRVEVYARRLKDVAINLTV</sequence>
<organism evidence="1 2">
    <name type="scientific">Pseudomonas protegens</name>
    <dbReference type="NCBI Taxonomy" id="380021"/>
    <lineage>
        <taxon>Bacteria</taxon>
        <taxon>Pseudomonadati</taxon>
        <taxon>Pseudomonadota</taxon>
        <taxon>Gammaproteobacteria</taxon>
        <taxon>Pseudomonadales</taxon>
        <taxon>Pseudomonadaceae</taxon>
        <taxon>Pseudomonas</taxon>
    </lineage>
</organism>
<comment type="caution">
    <text evidence="1">The sequence shown here is derived from an EMBL/GenBank/DDBJ whole genome shotgun (WGS) entry which is preliminary data.</text>
</comment>